<name>A0A9P9IS23_9HYPO</name>
<sequence>MIHKMTAMFQSLQGPCDRSPPSPMSTTQKMMERKPAPPPTQSLLLGEPGTPPDECLDQESDYSLSSILIEPLPFRQVPPRRKKVLWTCCSCSRERISINYVSCPSCSTPRCCYCEIKQVRINRSQSNDLSVEANSTMLEIIGQEMACWGGLKTENYS</sequence>
<evidence type="ECO:0000256" key="1">
    <source>
        <dbReference type="SAM" id="MobiDB-lite"/>
    </source>
</evidence>
<reference evidence="2" key="1">
    <citation type="journal article" date="2021" name="Nat. Commun.">
        <title>Genetic determinants of endophytism in the Arabidopsis root mycobiome.</title>
        <authorList>
            <person name="Mesny F."/>
            <person name="Miyauchi S."/>
            <person name="Thiergart T."/>
            <person name="Pickel B."/>
            <person name="Atanasova L."/>
            <person name="Karlsson M."/>
            <person name="Huettel B."/>
            <person name="Barry K.W."/>
            <person name="Haridas S."/>
            <person name="Chen C."/>
            <person name="Bauer D."/>
            <person name="Andreopoulos W."/>
            <person name="Pangilinan J."/>
            <person name="LaButti K."/>
            <person name="Riley R."/>
            <person name="Lipzen A."/>
            <person name="Clum A."/>
            <person name="Drula E."/>
            <person name="Henrissat B."/>
            <person name="Kohler A."/>
            <person name="Grigoriev I.V."/>
            <person name="Martin F.M."/>
            <person name="Hacquard S."/>
        </authorList>
    </citation>
    <scope>NUCLEOTIDE SEQUENCE</scope>
    <source>
        <strain evidence="2">MPI-CAGE-AT-0147</strain>
    </source>
</reference>
<organism evidence="2 3">
    <name type="scientific">Dactylonectria macrodidyma</name>
    <dbReference type="NCBI Taxonomy" id="307937"/>
    <lineage>
        <taxon>Eukaryota</taxon>
        <taxon>Fungi</taxon>
        <taxon>Dikarya</taxon>
        <taxon>Ascomycota</taxon>
        <taxon>Pezizomycotina</taxon>
        <taxon>Sordariomycetes</taxon>
        <taxon>Hypocreomycetidae</taxon>
        <taxon>Hypocreales</taxon>
        <taxon>Nectriaceae</taxon>
        <taxon>Dactylonectria</taxon>
    </lineage>
</organism>
<gene>
    <name evidence="2" type="ORF">EDB81DRAFT_808711</name>
</gene>
<protein>
    <submittedName>
        <fullName evidence="2">Uncharacterized protein</fullName>
    </submittedName>
</protein>
<evidence type="ECO:0000313" key="3">
    <source>
        <dbReference type="Proteomes" id="UP000738349"/>
    </source>
</evidence>
<keyword evidence="3" id="KW-1185">Reference proteome</keyword>
<evidence type="ECO:0000313" key="2">
    <source>
        <dbReference type="EMBL" id="KAH7129095.1"/>
    </source>
</evidence>
<dbReference type="Proteomes" id="UP000738349">
    <property type="component" value="Unassembled WGS sequence"/>
</dbReference>
<dbReference type="EMBL" id="JAGMUV010000018">
    <property type="protein sequence ID" value="KAH7129095.1"/>
    <property type="molecule type" value="Genomic_DNA"/>
</dbReference>
<dbReference type="AlphaFoldDB" id="A0A9P9IS23"/>
<proteinExistence type="predicted"/>
<accession>A0A9P9IS23</accession>
<feature type="region of interest" description="Disordered" evidence="1">
    <location>
        <begin position="10"/>
        <end position="58"/>
    </location>
</feature>
<comment type="caution">
    <text evidence="2">The sequence shown here is derived from an EMBL/GenBank/DDBJ whole genome shotgun (WGS) entry which is preliminary data.</text>
</comment>